<comment type="caution">
    <text evidence="9">The sequence shown here is derived from an EMBL/GenBank/DDBJ whole genome shotgun (WGS) entry which is preliminary data.</text>
</comment>
<evidence type="ECO:0000313" key="10">
    <source>
        <dbReference type="Proteomes" id="UP000324629"/>
    </source>
</evidence>
<evidence type="ECO:0000256" key="7">
    <source>
        <dbReference type="SAM" id="SignalP"/>
    </source>
</evidence>
<evidence type="ECO:0000256" key="3">
    <source>
        <dbReference type="ARBA" id="ARBA00022737"/>
    </source>
</evidence>
<feature type="chain" id="PRO_5023806433" description="Ig-like domain-containing protein" evidence="7">
    <location>
        <begin position="34"/>
        <end position="1042"/>
    </location>
</feature>
<dbReference type="InterPro" id="IPR000483">
    <property type="entry name" value="Cys-rich_flank_reg_C"/>
</dbReference>
<feature type="compositionally biased region" description="Low complexity" evidence="5">
    <location>
        <begin position="1012"/>
        <end position="1022"/>
    </location>
</feature>
<organism evidence="9 10">
    <name type="scientific">Paragonimus westermani</name>
    <dbReference type="NCBI Taxonomy" id="34504"/>
    <lineage>
        <taxon>Eukaryota</taxon>
        <taxon>Metazoa</taxon>
        <taxon>Spiralia</taxon>
        <taxon>Lophotrochozoa</taxon>
        <taxon>Platyhelminthes</taxon>
        <taxon>Trematoda</taxon>
        <taxon>Digenea</taxon>
        <taxon>Plagiorchiida</taxon>
        <taxon>Troglotremata</taxon>
        <taxon>Troglotrematidae</taxon>
        <taxon>Paragonimus</taxon>
    </lineage>
</organism>
<feature type="region of interest" description="Disordered" evidence="5">
    <location>
        <begin position="1009"/>
        <end position="1042"/>
    </location>
</feature>
<feature type="signal peptide" evidence="7">
    <location>
        <begin position="1"/>
        <end position="33"/>
    </location>
</feature>
<dbReference type="Gene3D" id="3.80.10.10">
    <property type="entry name" value="Ribonuclease Inhibitor"/>
    <property type="match status" value="2"/>
</dbReference>
<dbReference type="InterPro" id="IPR003591">
    <property type="entry name" value="Leu-rich_rpt_typical-subtyp"/>
</dbReference>
<dbReference type="EMBL" id="QNGE01001053">
    <property type="protein sequence ID" value="KAA3678563.1"/>
    <property type="molecule type" value="Genomic_DNA"/>
</dbReference>
<keyword evidence="4" id="KW-1015">Disulfide bond</keyword>
<dbReference type="PANTHER" id="PTHR24366:SF96">
    <property type="entry name" value="LEUCINE RICH REPEAT CONTAINING 53"/>
    <property type="match status" value="1"/>
</dbReference>
<reference evidence="9 10" key="1">
    <citation type="journal article" date="2019" name="Gigascience">
        <title>Whole-genome sequence of the oriental lung fluke Paragonimus westermani.</title>
        <authorList>
            <person name="Oey H."/>
            <person name="Zakrzewski M."/>
            <person name="Narain K."/>
            <person name="Devi K.R."/>
            <person name="Agatsuma T."/>
            <person name="Nawaratna S."/>
            <person name="Gobert G.N."/>
            <person name="Jones M.K."/>
            <person name="Ragan M.A."/>
            <person name="McManus D.P."/>
            <person name="Krause L."/>
        </authorList>
    </citation>
    <scope>NUCLEOTIDE SEQUENCE [LARGE SCALE GENOMIC DNA]</scope>
    <source>
        <strain evidence="9 10">IND2009</strain>
    </source>
</reference>
<evidence type="ECO:0000256" key="5">
    <source>
        <dbReference type="SAM" id="MobiDB-lite"/>
    </source>
</evidence>
<feature type="compositionally biased region" description="Low complexity" evidence="5">
    <location>
        <begin position="822"/>
        <end position="832"/>
    </location>
</feature>
<feature type="region of interest" description="Disordered" evidence="5">
    <location>
        <begin position="739"/>
        <end position="774"/>
    </location>
</feature>
<dbReference type="SUPFAM" id="SSF48726">
    <property type="entry name" value="Immunoglobulin"/>
    <property type="match status" value="1"/>
</dbReference>
<evidence type="ECO:0000256" key="1">
    <source>
        <dbReference type="ARBA" id="ARBA00022614"/>
    </source>
</evidence>
<dbReference type="InterPro" id="IPR032675">
    <property type="entry name" value="LRR_dom_sf"/>
</dbReference>
<dbReference type="InterPro" id="IPR013783">
    <property type="entry name" value="Ig-like_fold"/>
</dbReference>
<proteinExistence type="predicted"/>
<feature type="compositionally biased region" description="Basic and acidic residues" evidence="5">
    <location>
        <begin position="883"/>
        <end position="893"/>
    </location>
</feature>
<dbReference type="PANTHER" id="PTHR24366">
    <property type="entry name" value="IG(IMMUNOGLOBULIN) AND LRR(LEUCINE RICH REPEAT) DOMAINS"/>
    <property type="match status" value="1"/>
</dbReference>
<keyword evidence="6" id="KW-0472">Membrane</keyword>
<accession>A0A5J4NSQ5</accession>
<dbReference type="InterPro" id="IPR036179">
    <property type="entry name" value="Ig-like_dom_sf"/>
</dbReference>
<feature type="compositionally biased region" description="Basic and acidic residues" evidence="5">
    <location>
        <begin position="904"/>
        <end position="913"/>
    </location>
</feature>
<dbReference type="SMART" id="SM00369">
    <property type="entry name" value="LRR_TYP"/>
    <property type="match status" value="3"/>
</dbReference>
<evidence type="ECO:0000256" key="6">
    <source>
        <dbReference type="SAM" id="Phobius"/>
    </source>
</evidence>
<evidence type="ECO:0000256" key="4">
    <source>
        <dbReference type="ARBA" id="ARBA00023157"/>
    </source>
</evidence>
<protein>
    <recommendedName>
        <fullName evidence="8">Ig-like domain-containing protein</fullName>
    </recommendedName>
</protein>
<dbReference type="PROSITE" id="PS51450">
    <property type="entry name" value="LRR"/>
    <property type="match status" value="1"/>
</dbReference>
<dbReference type="Gene3D" id="2.60.40.10">
    <property type="entry name" value="Immunoglobulins"/>
    <property type="match status" value="1"/>
</dbReference>
<name>A0A5J4NSQ5_9TREM</name>
<keyword evidence="2 7" id="KW-0732">Signal</keyword>
<feature type="region of interest" description="Disordered" evidence="5">
    <location>
        <begin position="802"/>
        <end position="841"/>
    </location>
</feature>
<dbReference type="PROSITE" id="PS50835">
    <property type="entry name" value="IG_LIKE"/>
    <property type="match status" value="1"/>
</dbReference>
<keyword evidence="10" id="KW-1185">Reference proteome</keyword>
<keyword evidence="1" id="KW-0433">Leucine-rich repeat</keyword>
<feature type="compositionally biased region" description="Polar residues" evidence="5">
    <location>
        <begin position="802"/>
        <end position="813"/>
    </location>
</feature>
<evidence type="ECO:0000259" key="8">
    <source>
        <dbReference type="PROSITE" id="PS50835"/>
    </source>
</evidence>
<keyword evidence="6" id="KW-0812">Transmembrane</keyword>
<feature type="region of interest" description="Disordered" evidence="5">
    <location>
        <begin position="882"/>
        <end position="928"/>
    </location>
</feature>
<feature type="compositionally biased region" description="Polar residues" evidence="5">
    <location>
        <begin position="914"/>
        <end position="928"/>
    </location>
</feature>
<feature type="transmembrane region" description="Helical" evidence="6">
    <location>
        <begin position="385"/>
        <end position="405"/>
    </location>
</feature>
<dbReference type="Pfam" id="PF07679">
    <property type="entry name" value="I-set"/>
    <property type="match status" value="1"/>
</dbReference>
<keyword evidence="6" id="KW-1133">Transmembrane helix</keyword>
<dbReference type="InterPro" id="IPR013098">
    <property type="entry name" value="Ig_I-set"/>
</dbReference>
<sequence length="1042" mass="117069">MKNPLPCAILYTPKLCFLMLFISLPDTIRYVEAVQGCNIFFQENFKWKRAICDSESTGQIQIPLELPVNLVDLSVKLRLIPLLTNSGLLPLIHLEILQIESCGVVRVETNALQSLSNLRHLSLRNNSLHLGYNGLPKEVLNSLPNLRVLNLAENPIDLIPDSFFALTMGSQIHTLWLGSTKSSAMHIEPDAFSHMPRLRLLDLSFSKLTNLPPNMEQSLRNMVELSELYLGGNLWHCDCKLRWLRVWFRHHSSNRIQYIQKHLDLHGKKLLTEPTCFTPDMMRDRPIFGEQVTEEDFKCVPRMLTEGRNVTVIAGKSVRFSCEFYADPVTRVLWYRNNEMIQNTSRTSMIMHRTGETYLATLHVASDEVADSERWSCLLEGHESWINATFTVFVEHGGGLFLSGINVVQQSWIYAGVGVGVLFILLSSIGIGIFYCCDPRSHSDQTTYRWVGKGQAGRLQSCYGCSKSVSQIENRKARGNGDDNFCKEIDPCDKTKDSPTSMSHPVNTHSVVTTLAQPEQSFTHLGGSLIQETVSTGENRLLVSCDGPEPTVLLATRLASQNGLESPASIYGLPSSVDLNFSPRLNPTSHFHSLEYVQNHSLQGKVIQTAVNPAHIYARVAPASCFLDVNRFANVPSLPETRYNTPCPVHGSISFDHMKLNQLKNEGEQRNETDDEVKRGSEQDKLRPFDPLEDLVMTRKPNYHVTILDSVPKSCATESWCAPYISMTNCANQKHTATQSPIKSTQSSQFSDNPTPVNYSDDVDDGSVSSDSDMNTRTKCVHQLLNSSLYENKVEYQMDYSSQPGSTASMYSRSNSHKLKYSSHSSPPSKYPVNAMPPRNSHQKFRGVMKHRGELKCDITKSPVVLSVGSSKCSVFNPGLSLRPEEYSERDSPTDDINGAQSDSSDRTSDSVHSDQTTESSSPYTLPNFYKLNSTTDKYLNSLKREQRLNRKESWCAVHYPSWRGYGSQVISPASDSVCSTTYRMTTLPSRFRKQQPIDPFRMVGATRWDSQRSATRSRSQTLVRPGSKHKLDTDSGTDYND</sequence>
<gene>
    <name evidence="9" type="ORF">DEA37_0006736</name>
</gene>
<evidence type="ECO:0000313" key="9">
    <source>
        <dbReference type="EMBL" id="KAA3678563.1"/>
    </source>
</evidence>
<dbReference type="InterPro" id="IPR007110">
    <property type="entry name" value="Ig-like_dom"/>
</dbReference>
<feature type="compositionally biased region" description="Polar residues" evidence="5">
    <location>
        <begin position="739"/>
        <end position="758"/>
    </location>
</feature>
<dbReference type="SMART" id="SM00082">
    <property type="entry name" value="LRRCT"/>
    <property type="match status" value="1"/>
</dbReference>
<keyword evidence="3" id="KW-0677">Repeat</keyword>
<feature type="transmembrane region" description="Helical" evidence="6">
    <location>
        <begin position="412"/>
        <end position="435"/>
    </location>
</feature>
<dbReference type="SUPFAM" id="SSF52058">
    <property type="entry name" value="L domain-like"/>
    <property type="match status" value="1"/>
</dbReference>
<dbReference type="InterPro" id="IPR001611">
    <property type="entry name" value="Leu-rich_rpt"/>
</dbReference>
<dbReference type="AlphaFoldDB" id="A0A5J4NSQ5"/>
<evidence type="ECO:0000256" key="2">
    <source>
        <dbReference type="ARBA" id="ARBA00022729"/>
    </source>
</evidence>
<feature type="domain" description="Ig-like" evidence="8">
    <location>
        <begin position="301"/>
        <end position="393"/>
    </location>
</feature>
<dbReference type="Proteomes" id="UP000324629">
    <property type="component" value="Unassembled WGS sequence"/>
</dbReference>